<evidence type="ECO:0000313" key="2">
    <source>
        <dbReference type="EMBL" id="RHZ24188.1"/>
    </source>
</evidence>
<reference evidence="3 4" key="1">
    <citation type="submission" date="2018-08" db="EMBL/GenBank/DDBJ databases">
        <title>Aphanomyces genome sequencing and annotation.</title>
        <authorList>
            <person name="Minardi D."/>
            <person name="Oidtmann B."/>
            <person name="Van Der Giezen M."/>
            <person name="Studholme D.J."/>
        </authorList>
    </citation>
    <scope>NUCLEOTIDE SEQUENCE [LARGE SCALE GENOMIC DNA]</scope>
    <source>
        <strain evidence="2 3">Da</strain>
        <strain evidence="1 4">Sv</strain>
    </source>
</reference>
<dbReference type="SUPFAM" id="SSF55550">
    <property type="entry name" value="SH2 domain"/>
    <property type="match status" value="1"/>
</dbReference>
<evidence type="ECO:0000313" key="3">
    <source>
        <dbReference type="Proteomes" id="UP000285430"/>
    </source>
</evidence>
<name>A0A3R7BMS9_APHAT</name>
<dbReference type="AlphaFoldDB" id="A0A3R7BMS9"/>
<dbReference type="EMBL" id="QUTG01002410">
    <property type="protein sequence ID" value="RHY96359.1"/>
    <property type="molecule type" value="Genomic_DNA"/>
</dbReference>
<dbReference type="Gene3D" id="3.30.505.10">
    <property type="entry name" value="SH2 domain"/>
    <property type="match status" value="1"/>
</dbReference>
<organism evidence="1 4">
    <name type="scientific">Aphanomyces astaci</name>
    <name type="common">Crayfish plague agent</name>
    <dbReference type="NCBI Taxonomy" id="112090"/>
    <lineage>
        <taxon>Eukaryota</taxon>
        <taxon>Sar</taxon>
        <taxon>Stramenopiles</taxon>
        <taxon>Oomycota</taxon>
        <taxon>Saprolegniomycetes</taxon>
        <taxon>Saprolegniales</taxon>
        <taxon>Verrucalvaceae</taxon>
        <taxon>Aphanomyces</taxon>
    </lineage>
</organism>
<accession>A0A3R7BMS9</accession>
<gene>
    <name evidence="1" type="ORF">DYB35_009033</name>
    <name evidence="2" type="ORF">DYB37_002305</name>
</gene>
<dbReference type="Proteomes" id="UP000285712">
    <property type="component" value="Unassembled WGS sequence"/>
</dbReference>
<dbReference type="EMBL" id="QUTH01002744">
    <property type="protein sequence ID" value="RHZ24188.1"/>
    <property type="molecule type" value="Genomic_DNA"/>
</dbReference>
<sequence length="90" mass="9982">EGTQGAFLIRYSTKQKCYCASFIDKVVDGLPLIKHNIIYHLDSPKEVQKATPIYPDLVSFVEAYQRKGILITAVPRDKGASLQVAVAKSE</sequence>
<protein>
    <recommendedName>
        <fullName evidence="5">SH2 domain-containing protein</fullName>
    </recommendedName>
</protein>
<dbReference type="Proteomes" id="UP000285430">
    <property type="component" value="Unassembled WGS sequence"/>
</dbReference>
<evidence type="ECO:0000313" key="1">
    <source>
        <dbReference type="EMBL" id="RHY96359.1"/>
    </source>
</evidence>
<feature type="non-terminal residue" evidence="1">
    <location>
        <position position="1"/>
    </location>
</feature>
<dbReference type="InterPro" id="IPR036860">
    <property type="entry name" value="SH2_dom_sf"/>
</dbReference>
<comment type="caution">
    <text evidence="1">The sequence shown here is derived from an EMBL/GenBank/DDBJ whole genome shotgun (WGS) entry which is preliminary data.</text>
</comment>
<dbReference type="VEuPathDB" id="FungiDB:H257_11773"/>
<evidence type="ECO:0000313" key="4">
    <source>
        <dbReference type="Proteomes" id="UP000285712"/>
    </source>
</evidence>
<proteinExistence type="predicted"/>
<evidence type="ECO:0008006" key="5">
    <source>
        <dbReference type="Google" id="ProtNLM"/>
    </source>
</evidence>